<evidence type="ECO:0000256" key="2">
    <source>
        <dbReference type="ARBA" id="ARBA00007306"/>
    </source>
</evidence>
<feature type="compositionally biased region" description="Polar residues" evidence="10">
    <location>
        <begin position="807"/>
        <end position="824"/>
    </location>
</feature>
<feature type="region of interest" description="Disordered" evidence="10">
    <location>
        <begin position="267"/>
        <end position="306"/>
    </location>
</feature>
<dbReference type="InterPro" id="IPR055410">
    <property type="entry name" value="Beta-prop_CAF1B_HIR1"/>
</dbReference>
<name>A0A0F7SIH8_PHARH</name>
<feature type="domain" description="CAF1B/HIR1 beta-propeller" evidence="11">
    <location>
        <begin position="1"/>
        <end position="263"/>
    </location>
</feature>
<dbReference type="Pfam" id="PF24105">
    <property type="entry name" value="Beta-prop_CAF1B_HIR1"/>
    <property type="match status" value="2"/>
</dbReference>
<evidence type="ECO:0000259" key="11">
    <source>
        <dbReference type="Pfam" id="PF24105"/>
    </source>
</evidence>
<dbReference type="Gene3D" id="2.130.10.10">
    <property type="entry name" value="YVTN repeat-like/Quinoprotein amine dehydrogenase"/>
    <property type="match status" value="2"/>
</dbReference>
<keyword evidence="3 9" id="KW-0853">WD repeat</keyword>
<keyword evidence="8" id="KW-0539">Nucleus</keyword>
<dbReference type="InterPro" id="IPR045145">
    <property type="entry name" value="PTHR15271"/>
</dbReference>
<dbReference type="GO" id="GO:0005634">
    <property type="term" value="C:nucleus"/>
    <property type="evidence" value="ECO:0007669"/>
    <property type="project" value="UniProtKB-SubCell"/>
</dbReference>
<dbReference type="AlphaFoldDB" id="A0A0F7SIH8"/>
<dbReference type="GO" id="GO:0006334">
    <property type="term" value="P:nucleosome assembly"/>
    <property type="evidence" value="ECO:0007669"/>
    <property type="project" value="TreeGrafter"/>
</dbReference>
<dbReference type="InterPro" id="IPR015943">
    <property type="entry name" value="WD40/YVTN_repeat-like_dom_sf"/>
</dbReference>
<comment type="subcellular location">
    <subcellularLocation>
        <location evidence="1">Nucleus</location>
    </subcellularLocation>
</comment>
<dbReference type="PANTHER" id="PTHR15271:SF4">
    <property type="entry name" value="CHROMATIN ASSEMBLY FACTOR 1 SUBUNIT B"/>
    <property type="match status" value="1"/>
</dbReference>
<evidence type="ECO:0000256" key="10">
    <source>
        <dbReference type="SAM" id="MobiDB-lite"/>
    </source>
</evidence>
<feature type="compositionally biased region" description="Low complexity" evidence="10">
    <location>
        <begin position="276"/>
        <end position="289"/>
    </location>
</feature>
<feature type="repeat" description="WD" evidence="9">
    <location>
        <begin position="109"/>
        <end position="140"/>
    </location>
</feature>
<feature type="region of interest" description="Disordered" evidence="10">
    <location>
        <begin position="843"/>
        <end position="866"/>
    </location>
</feature>
<dbReference type="GO" id="GO:0006335">
    <property type="term" value="P:DNA replication-dependent chromatin assembly"/>
    <property type="evidence" value="ECO:0007669"/>
    <property type="project" value="InterPro"/>
</dbReference>
<dbReference type="InterPro" id="IPR001680">
    <property type="entry name" value="WD40_rpt"/>
</dbReference>
<evidence type="ECO:0000256" key="4">
    <source>
        <dbReference type="ARBA" id="ARBA00022737"/>
    </source>
</evidence>
<keyword evidence="7" id="KW-0234">DNA repair</keyword>
<dbReference type="PROSITE" id="PS50294">
    <property type="entry name" value="WD_REPEATS_REGION"/>
    <property type="match status" value="1"/>
</dbReference>
<feature type="region of interest" description="Disordered" evidence="10">
    <location>
        <begin position="781"/>
        <end position="830"/>
    </location>
</feature>
<reference evidence="12" key="1">
    <citation type="submission" date="2014-08" db="EMBL/GenBank/DDBJ databases">
        <authorList>
            <person name="Sharma Rahul"/>
            <person name="Thines Marco"/>
        </authorList>
    </citation>
    <scope>NUCLEOTIDE SEQUENCE</scope>
</reference>
<proteinExistence type="inferred from homology"/>
<accession>A0A0F7SIH8</accession>
<evidence type="ECO:0000256" key="1">
    <source>
        <dbReference type="ARBA" id="ARBA00004123"/>
    </source>
</evidence>
<feature type="compositionally biased region" description="Low complexity" evidence="10">
    <location>
        <begin position="468"/>
        <end position="481"/>
    </location>
</feature>
<comment type="similarity">
    <text evidence="2">Belongs to the WD repeat HIR1 family.</text>
</comment>
<feature type="region of interest" description="Disordered" evidence="10">
    <location>
        <begin position="468"/>
        <end position="501"/>
    </location>
</feature>
<dbReference type="PROSITE" id="PS50082">
    <property type="entry name" value="WD_REPEATS_2"/>
    <property type="match status" value="2"/>
</dbReference>
<dbReference type="SMART" id="SM00320">
    <property type="entry name" value="WD40"/>
    <property type="match status" value="5"/>
</dbReference>
<dbReference type="SUPFAM" id="SSF50978">
    <property type="entry name" value="WD40 repeat-like"/>
    <property type="match status" value="1"/>
</dbReference>
<evidence type="ECO:0000256" key="7">
    <source>
        <dbReference type="ARBA" id="ARBA00023204"/>
    </source>
</evidence>
<evidence type="ECO:0000256" key="9">
    <source>
        <dbReference type="PROSITE-ProRule" id="PRU00221"/>
    </source>
</evidence>
<protein>
    <submittedName>
        <fullName evidence="12">Chromatin assembly complex 1 subunit B/CAC2 (Contains WD40 repeats)</fullName>
    </submittedName>
</protein>
<feature type="compositionally biased region" description="Acidic residues" evidence="10">
    <location>
        <begin position="587"/>
        <end position="598"/>
    </location>
</feature>
<feature type="repeat" description="WD" evidence="9">
    <location>
        <begin position="176"/>
        <end position="217"/>
    </location>
</feature>
<feature type="compositionally biased region" description="Low complexity" evidence="10">
    <location>
        <begin position="343"/>
        <end position="352"/>
    </location>
</feature>
<dbReference type="EMBL" id="LN483345">
    <property type="protein sequence ID" value="CDZ98741.1"/>
    <property type="molecule type" value="Genomic_DNA"/>
</dbReference>
<dbReference type="InterPro" id="IPR036322">
    <property type="entry name" value="WD40_repeat_dom_sf"/>
</dbReference>
<dbReference type="GO" id="GO:0033186">
    <property type="term" value="C:CAF-1 complex"/>
    <property type="evidence" value="ECO:0007669"/>
    <property type="project" value="TreeGrafter"/>
</dbReference>
<feature type="region of interest" description="Disordered" evidence="10">
    <location>
        <begin position="585"/>
        <end position="625"/>
    </location>
</feature>
<evidence type="ECO:0000256" key="8">
    <source>
        <dbReference type="ARBA" id="ARBA00023242"/>
    </source>
</evidence>
<sequence>MRSKTIEIRWHDLNAIYSSDFQPFPPQQFKRFISANSAQSNGKQKEKEQVVAGGRSYKLATAGADNHVRLWLIHPNIPDASLINSSSTLQHTSGSATFPPPRAEFLATLQRHSAAVNVVRWSPKEEILASAGDDGVVLLWVPKTNVGNDTAVPTIFGETPGMEVGQKEFWKRKLEIRVTSKEIYDLAWSPDGSHFIVGCTDNSAKIYDATTGSCIKVIAEHSHYVQGVAWDPLNEYIATQSSDRTVHIHRIQQTKNGLEFHPYSRTQKMDVHHSRTPSFSSSSSSSTRPNFHRRGSTAVSDTEGSEYGCNEISTAINTTTDTTAVMAATFSSAPSLPGPPTPSSTISQPGTPLANASMKPPSCRDSFSSSVAASPPPMYSAMERMNGGMPRYGRSPSPLPAVRPGGSGGPTATVTGGSGPSTSTPTPRQGISNTLFGDESFTNYFRRLSFSPDGALLLTPAGQIQSQLLSFPPSPSPSVSSATGDSAVPSSKARRPAVGETGSRPTVYIYSRANLSNAPIAHLPGQKTASIAVKFSPVLYDLNTFNDGTGTREPKTIVVDEHSEQDITVHLGTVDNVDVVKDLPSGELDEGGLDELAEGSEPSHLSSGIAGGGSEVSEINTVGPPPTGSMSPAVFSLPYRMYFAVATQDAVLLYDTQQTSPLAIFKGLHYSGFTDLAWSPDGQSLILSSLDGYCSVVVFDPGELGVIHPTQQHQKQLQALAATLSTSSSHSVSLPPSPALTHSAPVPLVSFAAPVSLSAPVPLPAAQEVVMEDLLIMDAKETEENPSETSAANGGTLKRSAEEDGQRNLSSLLTDVSDSPSTQGPIGLGIGVEVGAPRERLADKPVAEGAAKKKRRIEPTFIGTLD</sequence>
<keyword evidence="5" id="KW-0227">DNA damage</keyword>
<evidence type="ECO:0000256" key="3">
    <source>
        <dbReference type="ARBA" id="ARBA00022574"/>
    </source>
</evidence>
<organism evidence="12">
    <name type="scientific">Phaffia rhodozyma</name>
    <name type="common">Yeast</name>
    <name type="synonym">Xanthophyllomyces dendrorhous</name>
    <dbReference type="NCBI Taxonomy" id="264483"/>
    <lineage>
        <taxon>Eukaryota</taxon>
        <taxon>Fungi</taxon>
        <taxon>Dikarya</taxon>
        <taxon>Basidiomycota</taxon>
        <taxon>Agaricomycotina</taxon>
        <taxon>Tremellomycetes</taxon>
        <taxon>Cystofilobasidiales</taxon>
        <taxon>Mrakiaceae</taxon>
        <taxon>Phaffia</taxon>
    </lineage>
</organism>
<dbReference type="GO" id="GO:0006281">
    <property type="term" value="P:DNA repair"/>
    <property type="evidence" value="ECO:0007669"/>
    <property type="project" value="UniProtKB-KW"/>
</dbReference>
<feature type="region of interest" description="Disordered" evidence="10">
    <location>
        <begin position="331"/>
        <end position="435"/>
    </location>
</feature>
<evidence type="ECO:0000313" key="12">
    <source>
        <dbReference type="EMBL" id="CDZ98741.1"/>
    </source>
</evidence>
<feature type="compositionally biased region" description="Low complexity" evidence="10">
    <location>
        <begin position="363"/>
        <end position="373"/>
    </location>
</feature>
<feature type="domain" description="CAF1B/HIR1 beta-propeller" evidence="11">
    <location>
        <begin position="632"/>
        <end position="704"/>
    </location>
</feature>
<dbReference type="PANTHER" id="PTHR15271">
    <property type="entry name" value="CHROMATIN ASSEMBLY FACTOR 1 SUBUNIT B"/>
    <property type="match status" value="1"/>
</dbReference>
<keyword evidence="6" id="KW-0156">Chromatin regulator</keyword>
<keyword evidence="4" id="KW-0677">Repeat</keyword>
<evidence type="ECO:0000256" key="5">
    <source>
        <dbReference type="ARBA" id="ARBA00022763"/>
    </source>
</evidence>
<evidence type="ECO:0000256" key="6">
    <source>
        <dbReference type="ARBA" id="ARBA00022853"/>
    </source>
</evidence>
<feature type="compositionally biased region" description="Low complexity" evidence="10">
    <location>
        <begin position="410"/>
        <end position="427"/>
    </location>
</feature>